<reference evidence="4 5" key="1">
    <citation type="submission" date="2011-05" db="EMBL/GenBank/DDBJ databases">
        <title>Complete sequence of Desulfotomaculum carboxydivorans CO-1-SRB.</title>
        <authorList>
            <consortium name="US DOE Joint Genome Institute"/>
            <person name="Lucas S."/>
            <person name="Han J."/>
            <person name="Lapidus A."/>
            <person name="Cheng J.-F."/>
            <person name="Goodwin L."/>
            <person name="Pitluck S."/>
            <person name="Peters L."/>
            <person name="Mikhailova N."/>
            <person name="Lu M."/>
            <person name="Han C."/>
            <person name="Tapia R."/>
            <person name="Land M."/>
            <person name="Hauser L."/>
            <person name="Kyrpides N."/>
            <person name="Ivanova N."/>
            <person name="Pagani I."/>
            <person name="Stams A."/>
            <person name="Plugge C."/>
            <person name="Muyzer G."/>
            <person name="Kuever J."/>
            <person name="Parshina S."/>
            <person name="Ivanova A."/>
            <person name="Nazina T."/>
            <person name="Woyke T."/>
        </authorList>
    </citation>
    <scope>NUCLEOTIDE SEQUENCE [LARGE SCALE GENOMIC DNA]</scope>
    <source>
        <strain evidence="5">DSM 14880 / VKM B-2319 / CO-1-SRB</strain>
    </source>
</reference>
<gene>
    <name evidence="4" type="ordered locus">Desca_0571</name>
</gene>
<evidence type="ECO:0000313" key="4">
    <source>
        <dbReference type="EMBL" id="AEF93461.1"/>
    </source>
</evidence>
<feature type="domain" description="UPF0029" evidence="3">
    <location>
        <begin position="146"/>
        <end position="195"/>
    </location>
</feature>
<dbReference type="Pfam" id="PF09186">
    <property type="entry name" value="DUF1949"/>
    <property type="match status" value="1"/>
</dbReference>
<evidence type="ECO:0000256" key="1">
    <source>
        <dbReference type="ARBA" id="ARBA00007665"/>
    </source>
</evidence>
<proteinExistence type="inferred from homology"/>
<dbReference type="EMBL" id="CP002736">
    <property type="protein sequence ID" value="AEF93461.1"/>
    <property type="molecule type" value="Genomic_DNA"/>
</dbReference>
<feature type="domain" description="Impact N-terminal" evidence="2">
    <location>
        <begin position="21"/>
        <end position="122"/>
    </location>
</feature>
<dbReference type="NCBIfam" id="TIGR00257">
    <property type="entry name" value="IMPACT_YIGZ"/>
    <property type="match status" value="1"/>
</dbReference>
<dbReference type="InterPro" id="IPR036956">
    <property type="entry name" value="Impact_N_sf"/>
</dbReference>
<dbReference type="PANTHER" id="PTHR16301">
    <property type="entry name" value="IMPACT-RELATED"/>
    <property type="match status" value="1"/>
</dbReference>
<dbReference type="InterPro" id="IPR035647">
    <property type="entry name" value="EFG_III/V"/>
</dbReference>
<comment type="similarity">
    <text evidence="1">Belongs to the IMPACT family.</text>
</comment>
<dbReference type="InterPro" id="IPR015269">
    <property type="entry name" value="UPF0029_Impact_C"/>
</dbReference>
<dbReference type="GO" id="GO:0005737">
    <property type="term" value="C:cytoplasm"/>
    <property type="evidence" value="ECO:0007669"/>
    <property type="project" value="TreeGrafter"/>
</dbReference>
<dbReference type="Gene3D" id="3.30.70.240">
    <property type="match status" value="1"/>
</dbReference>
<evidence type="ECO:0000259" key="3">
    <source>
        <dbReference type="Pfam" id="PF09186"/>
    </source>
</evidence>
<dbReference type="eggNOG" id="COG1739">
    <property type="taxonomic scope" value="Bacteria"/>
</dbReference>
<dbReference type="InterPro" id="IPR023582">
    <property type="entry name" value="Impact"/>
</dbReference>
<dbReference type="RefSeq" id="WP_013809703.1">
    <property type="nucleotide sequence ID" value="NC_015565.1"/>
</dbReference>
<dbReference type="InterPro" id="IPR020569">
    <property type="entry name" value="UPF0029_Impact_CS"/>
</dbReference>
<organism evidence="4 5">
    <name type="scientific">Desulfotomaculum nigrificans (strain DSM 14880 / VKM B-2319 / CO-1-SRB)</name>
    <name type="common">Desulfotomaculum carboxydivorans</name>
    <dbReference type="NCBI Taxonomy" id="868595"/>
    <lineage>
        <taxon>Bacteria</taxon>
        <taxon>Bacillati</taxon>
        <taxon>Bacillota</taxon>
        <taxon>Clostridia</taxon>
        <taxon>Eubacteriales</taxon>
        <taxon>Desulfotomaculaceae</taxon>
        <taxon>Desulfotomaculum</taxon>
    </lineage>
</organism>
<dbReference type="InterPro" id="IPR020568">
    <property type="entry name" value="Ribosomal_Su5_D2-typ_SF"/>
</dbReference>
<dbReference type="HOGENOM" id="CLU_083552_2_1_9"/>
<dbReference type="InterPro" id="IPR001498">
    <property type="entry name" value="Impact_N"/>
</dbReference>
<dbReference type="AlphaFoldDB" id="F6B7T9"/>
<dbReference type="GO" id="GO:0006446">
    <property type="term" value="P:regulation of translational initiation"/>
    <property type="evidence" value="ECO:0007669"/>
    <property type="project" value="TreeGrafter"/>
</dbReference>
<dbReference type="STRING" id="868595.Desca_0571"/>
<dbReference type="Gene3D" id="3.30.230.30">
    <property type="entry name" value="Impact, N-terminal domain"/>
    <property type="match status" value="1"/>
</dbReference>
<dbReference type="InterPro" id="IPR015796">
    <property type="entry name" value="Impact_YigZ-like"/>
</dbReference>
<name>F6B7T9_DESCC</name>
<protein>
    <recommendedName>
        <fullName evidence="6">Impact N-terminal domain-containing protein</fullName>
    </recommendedName>
</protein>
<evidence type="ECO:0000313" key="5">
    <source>
        <dbReference type="Proteomes" id="UP000009226"/>
    </source>
</evidence>
<dbReference type="Proteomes" id="UP000009226">
    <property type="component" value="Chromosome"/>
</dbReference>
<dbReference type="PANTHER" id="PTHR16301:SF20">
    <property type="entry name" value="IMPACT FAMILY MEMBER YIGZ"/>
    <property type="match status" value="1"/>
</dbReference>
<evidence type="ECO:0008006" key="6">
    <source>
        <dbReference type="Google" id="ProtNLM"/>
    </source>
</evidence>
<keyword evidence="5" id="KW-1185">Reference proteome</keyword>
<accession>F6B7T9</accession>
<evidence type="ECO:0000259" key="2">
    <source>
        <dbReference type="Pfam" id="PF01205"/>
    </source>
</evidence>
<dbReference type="Pfam" id="PF01205">
    <property type="entry name" value="Impact_N"/>
    <property type="match status" value="1"/>
</dbReference>
<dbReference type="SUPFAM" id="SSF54980">
    <property type="entry name" value="EF-G C-terminal domain-like"/>
    <property type="match status" value="1"/>
</dbReference>
<sequence>MWQLLSYRTVDRAAVTEISIKKSRFIANVKPVPDEAAANEFIREISKMHRDATHNVYAYRIGENQEKCSDDGEPSGTAGRPVLNVIKGENLYQVAVVVTRYYGGILLGAGGLVRAYSQAAAQGVSAAGIVTRSLHQQLQVKFTMPLFGLIKRVIEQSGAKILDVSVTDKATITCRLPVAEADRLMAEITEVSAGQAMVKKLEREYV</sequence>
<dbReference type="SUPFAM" id="SSF54211">
    <property type="entry name" value="Ribosomal protein S5 domain 2-like"/>
    <property type="match status" value="1"/>
</dbReference>
<dbReference type="KEGG" id="dca:Desca_0571"/>
<dbReference type="PROSITE" id="PS00910">
    <property type="entry name" value="UPF0029"/>
    <property type="match status" value="1"/>
</dbReference>